<dbReference type="Gene3D" id="3.90.1150.10">
    <property type="entry name" value="Aspartate Aminotransferase, domain 1"/>
    <property type="match status" value="1"/>
</dbReference>
<feature type="region of interest" description="Disordered" evidence="1">
    <location>
        <begin position="58"/>
        <end position="85"/>
    </location>
</feature>
<reference evidence="2" key="1">
    <citation type="submission" date="2025-08" db="UniProtKB">
        <authorList>
            <consortium name="Ensembl"/>
        </authorList>
    </citation>
    <scope>IDENTIFICATION</scope>
</reference>
<reference evidence="2" key="2">
    <citation type="submission" date="2025-09" db="UniProtKB">
        <authorList>
            <consortium name="Ensembl"/>
        </authorList>
    </citation>
    <scope>IDENTIFICATION</scope>
</reference>
<evidence type="ECO:0000313" key="3">
    <source>
        <dbReference type="Proteomes" id="UP000694557"/>
    </source>
</evidence>
<dbReference type="Proteomes" id="UP000694557">
    <property type="component" value="Unassembled WGS sequence"/>
</dbReference>
<proteinExistence type="predicted"/>
<dbReference type="InterPro" id="IPR015422">
    <property type="entry name" value="PyrdxlP-dep_Trfase_small"/>
</dbReference>
<keyword evidence="3" id="KW-1185">Reference proteome</keyword>
<feature type="compositionally biased region" description="Polar residues" evidence="1">
    <location>
        <begin position="72"/>
        <end position="85"/>
    </location>
</feature>
<dbReference type="AlphaFoldDB" id="A0A8C7N0M0"/>
<dbReference type="Ensembl" id="ENSOKIT00005099673.1">
    <property type="protein sequence ID" value="ENSOKIP00005093280.1"/>
    <property type="gene ID" value="ENSOKIG00005040671.1"/>
</dbReference>
<accession>A0A8C7N0M0</accession>
<organism evidence="2 3">
    <name type="scientific">Oncorhynchus kisutch</name>
    <name type="common">Coho salmon</name>
    <name type="synonym">Salmo kisutch</name>
    <dbReference type="NCBI Taxonomy" id="8019"/>
    <lineage>
        <taxon>Eukaryota</taxon>
        <taxon>Metazoa</taxon>
        <taxon>Chordata</taxon>
        <taxon>Craniata</taxon>
        <taxon>Vertebrata</taxon>
        <taxon>Euteleostomi</taxon>
        <taxon>Actinopterygii</taxon>
        <taxon>Neopterygii</taxon>
        <taxon>Teleostei</taxon>
        <taxon>Protacanthopterygii</taxon>
        <taxon>Salmoniformes</taxon>
        <taxon>Salmonidae</taxon>
        <taxon>Salmoninae</taxon>
        <taxon>Oncorhynchus</taxon>
    </lineage>
</organism>
<evidence type="ECO:0000313" key="2">
    <source>
        <dbReference type="Ensembl" id="ENSOKIP00005093280.1"/>
    </source>
</evidence>
<sequence length="85" mass="9546">MWRCLETFSKEEPLATQNKLIGYVVLLILRFRGQYLYDENGNSYLDCISNVQHVGSRSSQHHASSHGADGPSESQFTLHASCTTL</sequence>
<evidence type="ECO:0000256" key="1">
    <source>
        <dbReference type="SAM" id="MobiDB-lite"/>
    </source>
</evidence>
<name>A0A8C7N0M0_ONCKI</name>
<protein>
    <submittedName>
        <fullName evidence="2">Uncharacterized protein</fullName>
    </submittedName>
</protein>